<organism evidence="3 4">
    <name type="scientific">Oryza sativa subsp. japonica</name>
    <name type="common">Rice</name>
    <dbReference type="NCBI Taxonomy" id="39947"/>
    <lineage>
        <taxon>Eukaryota</taxon>
        <taxon>Viridiplantae</taxon>
        <taxon>Streptophyta</taxon>
        <taxon>Embryophyta</taxon>
        <taxon>Tracheophyta</taxon>
        <taxon>Spermatophyta</taxon>
        <taxon>Magnoliopsida</taxon>
        <taxon>Liliopsida</taxon>
        <taxon>Poales</taxon>
        <taxon>Poaceae</taxon>
        <taxon>BOP clade</taxon>
        <taxon>Oryzoideae</taxon>
        <taxon>Oryzeae</taxon>
        <taxon>Oryzinae</taxon>
        <taxon>Oryza</taxon>
        <taxon>Oryza sativa</taxon>
    </lineage>
</organism>
<evidence type="ECO:0000313" key="4">
    <source>
        <dbReference type="Proteomes" id="UP000000763"/>
    </source>
</evidence>
<protein>
    <submittedName>
        <fullName evidence="3">Uncharacterized protein</fullName>
    </submittedName>
</protein>
<feature type="region of interest" description="Disordered" evidence="1">
    <location>
        <begin position="54"/>
        <end position="138"/>
    </location>
</feature>
<evidence type="ECO:0000313" key="3">
    <source>
        <dbReference type="EMBL" id="BAD21709.1"/>
    </source>
</evidence>
<evidence type="ECO:0000313" key="2">
    <source>
        <dbReference type="EMBL" id="BAD21511.1"/>
    </source>
</evidence>
<accession>Q6K8C0</accession>
<reference evidence="2" key="1">
    <citation type="submission" date="2001-08" db="EMBL/GenBank/DDBJ databases">
        <title>Oryza sativa nipponbare(GA3) genomic DNA, chromosome 2, BAC clone:OJ1115_D03.</title>
        <authorList>
            <person name="Sasaki T."/>
            <person name="Matsumoto T."/>
            <person name="Yamamoto K."/>
        </authorList>
    </citation>
    <scope>NUCLEOTIDE SEQUENCE</scope>
</reference>
<reference evidence="4" key="4">
    <citation type="journal article" date="2008" name="Nucleic Acids Res.">
        <title>The rice annotation project database (RAP-DB): 2008 update.</title>
        <authorList>
            <consortium name="The rice annotation project (RAP)"/>
        </authorList>
    </citation>
    <scope>GENOME REANNOTATION</scope>
    <source>
        <strain evidence="4">cv. Nipponbare</strain>
    </source>
</reference>
<reference evidence="3" key="2">
    <citation type="submission" date="2001-09" db="EMBL/GenBank/DDBJ databases">
        <title>Oryza sativa nipponbare(GA3) genomic DNA, chromosome 2, BAC clone:OJ1756_H07.</title>
        <authorList>
            <person name="Sasaki T."/>
            <person name="Matsumoto T."/>
            <person name="Yamamoto K."/>
        </authorList>
    </citation>
    <scope>NUCLEOTIDE SEQUENCE</scope>
</reference>
<dbReference type="EMBL" id="AP004168">
    <property type="protein sequence ID" value="BAD21709.1"/>
    <property type="molecule type" value="Genomic_DNA"/>
</dbReference>
<dbReference type="Proteomes" id="UP000000763">
    <property type="component" value="Chromosome 2"/>
</dbReference>
<sequence length="138" mass="14841">MQTTHLKNLKLPHRLKILCPNFGSPQCKWPHGHPPPLHNPLHFLHPPTLASLPAMPLPPSSPHLGDELCRWRPLPTPPTSATNSATAGLSPIPIGASPLPDAAQAHSHGDAAVVEEAEAVVDPPANRRRRGRWSQAEG</sequence>
<proteinExistence type="predicted"/>
<reference evidence="4" key="3">
    <citation type="journal article" date="2005" name="Nature">
        <title>The map-based sequence of the rice genome.</title>
        <authorList>
            <consortium name="International rice genome sequencing project (IRGSP)"/>
            <person name="Matsumoto T."/>
            <person name="Wu J."/>
            <person name="Kanamori H."/>
            <person name="Katayose Y."/>
            <person name="Fujisawa M."/>
            <person name="Namiki N."/>
            <person name="Mizuno H."/>
            <person name="Yamamoto K."/>
            <person name="Antonio B.A."/>
            <person name="Baba T."/>
            <person name="Sakata K."/>
            <person name="Nagamura Y."/>
            <person name="Aoki H."/>
            <person name="Arikawa K."/>
            <person name="Arita K."/>
            <person name="Bito T."/>
            <person name="Chiden Y."/>
            <person name="Fujitsuka N."/>
            <person name="Fukunaka R."/>
            <person name="Hamada M."/>
            <person name="Harada C."/>
            <person name="Hayashi A."/>
            <person name="Hijishita S."/>
            <person name="Honda M."/>
            <person name="Hosokawa S."/>
            <person name="Ichikawa Y."/>
            <person name="Idonuma A."/>
            <person name="Iijima M."/>
            <person name="Ikeda M."/>
            <person name="Ikeno M."/>
            <person name="Ito K."/>
            <person name="Ito S."/>
            <person name="Ito T."/>
            <person name="Ito Y."/>
            <person name="Ito Y."/>
            <person name="Iwabuchi A."/>
            <person name="Kamiya K."/>
            <person name="Karasawa W."/>
            <person name="Kurita K."/>
            <person name="Katagiri S."/>
            <person name="Kikuta A."/>
            <person name="Kobayashi H."/>
            <person name="Kobayashi N."/>
            <person name="Machita K."/>
            <person name="Maehara T."/>
            <person name="Masukawa M."/>
            <person name="Mizubayashi T."/>
            <person name="Mukai Y."/>
            <person name="Nagasaki H."/>
            <person name="Nagata Y."/>
            <person name="Naito S."/>
            <person name="Nakashima M."/>
            <person name="Nakama Y."/>
            <person name="Nakamichi Y."/>
            <person name="Nakamura M."/>
            <person name="Meguro A."/>
            <person name="Negishi M."/>
            <person name="Ohta I."/>
            <person name="Ohta T."/>
            <person name="Okamoto M."/>
            <person name="Ono N."/>
            <person name="Saji S."/>
            <person name="Sakaguchi M."/>
            <person name="Sakai K."/>
            <person name="Shibata M."/>
            <person name="Shimokawa T."/>
            <person name="Song J."/>
            <person name="Takazaki Y."/>
            <person name="Terasawa K."/>
            <person name="Tsugane M."/>
            <person name="Tsuji K."/>
            <person name="Ueda S."/>
            <person name="Waki K."/>
            <person name="Yamagata H."/>
            <person name="Yamamoto M."/>
            <person name="Yamamoto S."/>
            <person name="Yamane H."/>
            <person name="Yoshiki S."/>
            <person name="Yoshihara R."/>
            <person name="Yukawa K."/>
            <person name="Zhong H."/>
            <person name="Yano M."/>
            <person name="Yuan Q."/>
            <person name="Ouyang S."/>
            <person name="Liu J."/>
            <person name="Jones K.M."/>
            <person name="Gansberger K."/>
            <person name="Moffat K."/>
            <person name="Hill J."/>
            <person name="Bera J."/>
            <person name="Fadrosh D."/>
            <person name="Jin S."/>
            <person name="Johri S."/>
            <person name="Kim M."/>
            <person name="Overton L."/>
            <person name="Reardon M."/>
            <person name="Tsitrin T."/>
            <person name="Vuong H."/>
            <person name="Weaver B."/>
            <person name="Ciecko A."/>
            <person name="Tallon L."/>
            <person name="Jackson J."/>
            <person name="Pai G."/>
            <person name="Aken S.V."/>
            <person name="Utterback T."/>
            <person name="Reidmuller S."/>
            <person name="Feldblyum T."/>
            <person name="Hsiao J."/>
            <person name="Zismann V."/>
            <person name="Iobst S."/>
            <person name="de Vazeille A.R."/>
            <person name="Buell C.R."/>
            <person name="Ying K."/>
            <person name="Li Y."/>
            <person name="Lu T."/>
            <person name="Huang Y."/>
            <person name="Zhao Q."/>
            <person name="Feng Q."/>
            <person name="Zhang L."/>
            <person name="Zhu J."/>
            <person name="Weng Q."/>
            <person name="Mu J."/>
            <person name="Lu Y."/>
            <person name="Fan D."/>
            <person name="Liu Y."/>
            <person name="Guan J."/>
            <person name="Zhang Y."/>
            <person name="Yu S."/>
            <person name="Liu X."/>
            <person name="Zhang Y."/>
            <person name="Hong G."/>
            <person name="Han B."/>
            <person name="Choisne N."/>
            <person name="Demange N."/>
            <person name="Orjeda G."/>
            <person name="Samain S."/>
            <person name="Cattolico L."/>
            <person name="Pelletier E."/>
            <person name="Couloux A."/>
            <person name="Segurens B."/>
            <person name="Wincker P."/>
            <person name="D'Hont A."/>
            <person name="Scarpelli C."/>
            <person name="Weissenbach J."/>
            <person name="Salanoubat M."/>
            <person name="Quetier F."/>
            <person name="Yu Y."/>
            <person name="Kim H.R."/>
            <person name="Rambo T."/>
            <person name="Currie J."/>
            <person name="Collura K."/>
            <person name="Luo M."/>
            <person name="Yang T."/>
            <person name="Ammiraju J.S.S."/>
            <person name="Engler F."/>
            <person name="Soderlund C."/>
            <person name="Wing R.A."/>
            <person name="Palmer L.E."/>
            <person name="de la Bastide M."/>
            <person name="Spiegel L."/>
            <person name="Nascimento L."/>
            <person name="Zutavern T."/>
            <person name="O'Shaughnessy A."/>
            <person name="Dike S."/>
            <person name="Dedhia N."/>
            <person name="Preston R."/>
            <person name="Balija V."/>
            <person name="McCombie W.R."/>
            <person name="Chow T."/>
            <person name="Chen H."/>
            <person name="Chung M."/>
            <person name="Chen C."/>
            <person name="Shaw J."/>
            <person name="Wu H."/>
            <person name="Hsiao K."/>
            <person name="Chao Y."/>
            <person name="Chu M."/>
            <person name="Cheng C."/>
            <person name="Hour A."/>
            <person name="Lee P."/>
            <person name="Lin S."/>
            <person name="Lin Y."/>
            <person name="Liou J."/>
            <person name="Liu S."/>
            <person name="Hsing Y."/>
            <person name="Raghuvanshi S."/>
            <person name="Mohanty A."/>
            <person name="Bharti A.K."/>
            <person name="Gaur A."/>
            <person name="Gupta V."/>
            <person name="Kumar D."/>
            <person name="Ravi V."/>
            <person name="Vij S."/>
            <person name="Kapur A."/>
            <person name="Khurana P."/>
            <person name="Khurana P."/>
            <person name="Khurana J.P."/>
            <person name="Tyagi A.K."/>
            <person name="Gaikwad K."/>
            <person name="Singh A."/>
            <person name="Dalal V."/>
            <person name="Srivastava S."/>
            <person name="Dixit A."/>
            <person name="Pal A.K."/>
            <person name="Ghazi I.A."/>
            <person name="Yadav M."/>
            <person name="Pandit A."/>
            <person name="Bhargava A."/>
            <person name="Sureshbabu K."/>
            <person name="Batra K."/>
            <person name="Sharma T.R."/>
            <person name="Mohapatra T."/>
            <person name="Singh N.K."/>
            <person name="Messing J."/>
            <person name="Nelson A.B."/>
            <person name="Fuks G."/>
            <person name="Kavchok S."/>
            <person name="Keizer G."/>
            <person name="Linton E."/>
            <person name="Llaca V."/>
            <person name="Song R."/>
            <person name="Tanyolac B."/>
            <person name="Young S."/>
            <person name="Ho-Il K."/>
            <person name="Hahn J.H."/>
            <person name="Sangsakoo G."/>
            <person name="Vanavichit A."/>
            <person name="de Mattos Luiz.A.T."/>
            <person name="Zimmer P.D."/>
            <person name="Malone G."/>
            <person name="Dellagostin O."/>
            <person name="de Oliveira A.C."/>
            <person name="Bevan M."/>
            <person name="Bancroft I."/>
            <person name="Minx P."/>
            <person name="Cordum H."/>
            <person name="Wilson R."/>
            <person name="Cheng Z."/>
            <person name="Jin W."/>
            <person name="Jiang J."/>
            <person name="Leong S.A."/>
            <person name="Iwama H."/>
            <person name="Gojobori T."/>
            <person name="Itoh T."/>
            <person name="Niimura Y."/>
            <person name="Fujii Y."/>
            <person name="Habara T."/>
            <person name="Sakai H."/>
            <person name="Sato Y."/>
            <person name="Wilson G."/>
            <person name="Kumar K."/>
            <person name="McCouch S."/>
            <person name="Juretic N."/>
            <person name="Hoen D."/>
            <person name="Wright S."/>
            <person name="Bruskiewich R."/>
            <person name="Bureau T."/>
            <person name="Miyao A."/>
            <person name="Hirochika H."/>
            <person name="Nishikawa T."/>
            <person name="Kadowaki K."/>
            <person name="Sugiura M."/>
            <person name="Burr B."/>
            <person name="Sasaki T."/>
        </authorList>
    </citation>
    <scope>NUCLEOTIDE SEQUENCE [LARGE SCALE GENOMIC DNA]</scope>
    <source>
        <strain evidence="4">cv. Nipponbare</strain>
    </source>
</reference>
<dbReference type="EMBL" id="AP004001">
    <property type="protein sequence ID" value="BAD21511.1"/>
    <property type="molecule type" value="Genomic_DNA"/>
</dbReference>
<evidence type="ECO:0000256" key="1">
    <source>
        <dbReference type="SAM" id="MobiDB-lite"/>
    </source>
</evidence>
<gene>
    <name evidence="2" type="ORF">OJ1115_D03.47</name>
    <name evidence="3" type="ORF">OJ1756_H07.9</name>
</gene>
<dbReference type="AlphaFoldDB" id="Q6K8C0"/>
<name>Q6K8C0_ORYSJ</name>